<dbReference type="Proteomes" id="UP000012317">
    <property type="component" value="Unassembled WGS sequence"/>
</dbReference>
<name>N1WRQ6_9FLAO</name>
<evidence type="ECO:0000313" key="1">
    <source>
        <dbReference type="EMBL" id="EMY79912.1"/>
    </source>
</evidence>
<accession>N1WRQ6</accession>
<dbReference type="EMBL" id="APLF01000027">
    <property type="protein sequence ID" value="EMY79912.1"/>
    <property type="molecule type" value="Genomic_DNA"/>
</dbReference>
<comment type="caution">
    <text evidence="1">The sequence shown here is derived from an EMBL/GenBank/DDBJ whole genome shotgun (WGS) entry which is preliminary data.</text>
</comment>
<dbReference type="AlphaFoldDB" id="N1WRQ6"/>
<reference evidence="1 2" key="1">
    <citation type="journal article" date="2014" name="Genome Biol. Evol.">
        <title>Extensive gene acquisition in the extremely psychrophilic bacterial species Psychroflexus torquis and the link to sea-ice ecosystem specialism.</title>
        <authorList>
            <person name="Feng S."/>
            <person name="Powell S.M."/>
            <person name="Wilson R."/>
            <person name="Bowman J.P."/>
        </authorList>
    </citation>
    <scope>NUCLEOTIDE SEQUENCE [LARGE SCALE GENOMIC DNA]</scope>
    <source>
        <strain evidence="1 2">ACAM 44</strain>
    </source>
</reference>
<evidence type="ECO:0000313" key="2">
    <source>
        <dbReference type="Proteomes" id="UP000012317"/>
    </source>
</evidence>
<sequence>MCESVSLVDHKSNVLNRYIAYTEELNRGYGDEVEHLKKHYEIKILISYNINI</sequence>
<keyword evidence="2" id="KW-1185">Reference proteome</keyword>
<dbReference type="STRING" id="1189619.pgond44_14508"/>
<dbReference type="eggNOG" id="COG2849">
    <property type="taxonomic scope" value="Bacteria"/>
</dbReference>
<protein>
    <submittedName>
        <fullName evidence="1">Uncharacterized protein</fullName>
    </submittedName>
</protein>
<proteinExistence type="predicted"/>
<gene>
    <name evidence="1" type="ORF">pgond44_14508</name>
</gene>
<organism evidence="1 2">
    <name type="scientific">Psychroflexus gondwanensis ACAM 44</name>
    <dbReference type="NCBI Taxonomy" id="1189619"/>
    <lineage>
        <taxon>Bacteria</taxon>
        <taxon>Pseudomonadati</taxon>
        <taxon>Bacteroidota</taxon>
        <taxon>Flavobacteriia</taxon>
        <taxon>Flavobacteriales</taxon>
        <taxon>Flavobacteriaceae</taxon>
        <taxon>Psychroflexus</taxon>
    </lineage>
</organism>